<gene>
    <name evidence="2" type="ORF">Pmar_PMAR020857</name>
</gene>
<keyword evidence="3" id="KW-1185">Reference proteome</keyword>
<dbReference type="AlphaFoldDB" id="C5KN42"/>
<protein>
    <submittedName>
        <fullName evidence="2">Uncharacterized protein</fullName>
    </submittedName>
</protein>
<dbReference type="InterPro" id="IPR034078">
    <property type="entry name" value="NFX1_fam"/>
</dbReference>
<dbReference type="GO" id="GO:0005634">
    <property type="term" value="C:nucleus"/>
    <property type="evidence" value="ECO:0007669"/>
    <property type="project" value="TreeGrafter"/>
</dbReference>
<dbReference type="Proteomes" id="UP000007800">
    <property type="component" value="Unassembled WGS sequence"/>
</dbReference>
<evidence type="ECO:0000313" key="3">
    <source>
        <dbReference type="Proteomes" id="UP000007800"/>
    </source>
</evidence>
<dbReference type="Gene3D" id="3.30.40.10">
    <property type="entry name" value="Zinc/RING finger domain, C3HC4 (zinc finger)"/>
    <property type="match status" value="1"/>
</dbReference>
<dbReference type="OrthoDB" id="6512771at2759"/>
<feature type="compositionally biased region" description="Gly residues" evidence="1">
    <location>
        <begin position="31"/>
        <end position="41"/>
    </location>
</feature>
<dbReference type="InParanoid" id="C5KN42"/>
<dbReference type="GO" id="GO:0000977">
    <property type="term" value="F:RNA polymerase II transcription regulatory region sequence-specific DNA binding"/>
    <property type="evidence" value="ECO:0007669"/>
    <property type="project" value="TreeGrafter"/>
</dbReference>
<dbReference type="GeneID" id="9059948"/>
<feature type="region of interest" description="Disordered" evidence="1">
    <location>
        <begin position="1"/>
        <end position="97"/>
    </location>
</feature>
<dbReference type="EMBL" id="GG674563">
    <property type="protein sequence ID" value="EER14076.1"/>
    <property type="molecule type" value="Genomic_DNA"/>
</dbReference>
<dbReference type="PANTHER" id="PTHR12360:SF12">
    <property type="entry name" value="TRANSCRIPTIONAL REPRESSOR NF-X1"/>
    <property type="match status" value="1"/>
</dbReference>
<dbReference type="InterPro" id="IPR013083">
    <property type="entry name" value="Znf_RING/FYVE/PHD"/>
</dbReference>
<organism evidence="3">
    <name type="scientific">Perkinsus marinus (strain ATCC 50983 / TXsc)</name>
    <dbReference type="NCBI Taxonomy" id="423536"/>
    <lineage>
        <taxon>Eukaryota</taxon>
        <taxon>Sar</taxon>
        <taxon>Alveolata</taxon>
        <taxon>Perkinsozoa</taxon>
        <taxon>Perkinsea</taxon>
        <taxon>Perkinsida</taxon>
        <taxon>Perkinsidae</taxon>
        <taxon>Perkinsus</taxon>
    </lineage>
</organism>
<proteinExistence type="predicted"/>
<dbReference type="RefSeq" id="XP_002782281.1">
    <property type="nucleotide sequence ID" value="XM_002782235.1"/>
</dbReference>
<name>C5KN42_PERM5</name>
<dbReference type="GO" id="GO:0000981">
    <property type="term" value="F:DNA-binding transcription factor activity, RNA polymerase II-specific"/>
    <property type="evidence" value="ECO:0007669"/>
    <property type="project" value="TreeGrafter"/>
</dbReference>
<sequence>MSEANGSSMACDGPVSADASSDGVPSKGGRRGYWGKGSGQRGKGEGRTSSPEGMGVEKKKKSRARRKERDHDAGKPTVVTGDSTGVTKGGGEVGGKGHVEWAQRNRFKGRRRNASFNPTGSELVDALLQQLEGKGHYECMICMNRVGRRAKIWQCRDGCWAIFHAKCIEQWAASAHRSCAILDRVLHVKWL</sequence>
<dbReference type="SUPFAM" id="SSF57850">
    <property type="entry name" value="RING/U-box"/>
    <property type="match status" value="1"/>
</dbReference>
<dbReference type="PANTHER" id="PTHR12360">
    <property type="entry name" value="NUCLEAR TRANSCRIPTION FACTOR, X-BOX BINDING 1 NFX1"/>
    <property type="match status" value="1"/>
</dbReference>
<accession>C5KN42</accession>
<evidence type="ECO:0000313" key="2">
    <source>
        <dbReference type="EMBL" id="EER14076.1"/>
    </source>
</evidence>
<reference evidence="2 3" key="1">
    <citation type="submission" date="2008-07" db="EMBL/GenBank/DDBJ databases">
        <authorList>
            <person name="El-Sayed N."/>
            <person name="Caler E."/>
            <person name="Inman J."/>
            <person name="Amedeo P."/>
            <person name="Hass B."/>
            <person name="Wortman J."/>
        </authorList>
    </citation>
    <scope>NUCLEOTIDE SEQUENCE [LARGE SCALE GENOMIC DNA]</scope>
    <source>
        <strain evidence="3">ATCC 50983 / TXsc</strain>
    </source>
</reference>
<evidence type="ECO:0000256" key="1">
    <source>
        <dbReference type="SAM" id="MobiDB-lite"/>
    </source>
</evidence>